<reference evidence="2 7" key="4">
    <citation type="submission" date="2019-07" db="EMBL/GenBank/DDBJ databases">
        <title>Whole genome shotgun sequence of Flavobacterium glycines NBRC 105008.</title>
        <authorList>
            <person name="Hosoyama A."/>
            <person name="Uohara A."/>
            <person name="Ohji S."/>
            <person name="Ichikawa N."/>
        </authorList>
    </citation>
    <scope>NUCLEOTIDE SEQUENCE [LARGE SCALE GENOMIC DNA]</scope>
    <source>
        <strain evidence="2 7">NBRC 105008</strain>
    </source>
</reference>
<dbReference type="Gene3D" id="3.40.250.10">
    <property type="entry name" value="Rhodanese-like domain"/>
    <property type="match status" value="1"/>
</dbReference>
<dbReference type="OrthoDB" id="9808735at2"/>
<dbReference type="PANTHER" id="PTHR45431:SF3">
    <property type="entry name" value="RHODANESE-LIKE DOMAIN-CONTAINING PROTEIN 15, CHLOROPLASTIC"/>
    <property type="match status" value="1"/>
</dbReference>
<sequence length="129" mass="14596">MKIKFLFSLALIFTLFFANAQTATKIKTVAVPAFAKEIQTNKKPQILDVRTPEEFAEGHIENAINVDWQGENFVKNAEKFDKNKAVYVYCRSGKRSLKASEKLEALGFKKIYNLDGGFLKWSAEAKTAK</sequence>
<dbReference type="PANTHER" id="PTHR45431">
    <property type="entry name" value="RHODANESE-LIKE DOMAIN-CONTAINING PROTEIN 15, CHLOROPLASTIC"/>
    <property type="match status" value="1"/>
</dbReference>
<evidence type="ECO:0000313" key="4">
    <source>
        <dbReference type="EMBL" id="SDJ05838.1"/>
    </source>
</evidence>
<evidence type="ECO:0000313" key="2">
    <source>
        <dbReference type="EMBL" id="GEL09464.1"/>
    </source>
</evidence>
<evidence type="ECO:0000259" key="1">
    <source>
        <dbReference type="PROSITE" id="PS50206"/>
    </source>
</evidence>
<evidence type="ECO:0000313" key="5">
    <source>
        <dbReference type="Proteomes" id="UP000093226"/>
    </source>
</evidence>
<keyword evidence="6" id="KW-1185">Reference proteome</keyword>
<gene>
    <name evidence="3" type="ORF">FBGL_02565</name>
    <name evidence="2" type="ORF">FGL01_02030</name>
    <name evidence="4" type="ORF">SAMN05192550_1535</name>
</gene>
<name>A0A1B9DWJ6_9FLAO</name>
<reference evidence="5" key="1">
    <citation type="submission" date="2016-03" db="EMBL/GenBank/DDBJ databases">
        <title>Draft genome sequence of Paenibacillus glacialis DSM 22343.</title>
        <authorList>
            <person name="Shin S.-K."/>
            <person name="Yi H."/>
        </authorList>
    </citation>
    <scope>NUCLEOTIDE SEQUENCE [LARGE SCALE GENOMIC DNA]</scope>
    <source>
        <strain evidence="5">NBRC 105008</strain>
    </source>
</reference>
<feature type="domain" description="Rhodanese" evidence="1">
    <location>
        <begin position="40"/>
        <end position="126"/>
    </location>
</feature>
<reference evidence="3" key="2">
    <citation type="submission" date="2016-03" db="EMBL/GenBank/DDBJ databases">
        <authorList>
            <person name="Ploux O."/>
        </authorList>
    </citation>
    <scope>NUCLEOTIDE SEQUENCE</scope>
    <source>
        <strain evidence="3">NBRC 105008</strain>
    </source>
</reference>
<dbReference type="PROSITE" id="PS50206">
    <property type="entry name" value="RHODANESE_3"/>
    <property type="match status" value="1"/>
</dbReference>
<dbReference type="SUPFAM" id="SSF52821">
    <property type="entry name" value="Rhodanese/Cell cycle control phosphatase"/>
    <property type="match status" value="1"/>
</dbReference>
<proteinExistence type="predicted"/>
<evidence type="ECO:0000313" key="7">
    <source>
        <dbReference type="Proteomes" id="UP000321579"/>
    </source>
</evidence>
<dbReference type="Proteomes" id="UP000093226">
    <property type="component" value="Unassembled WGS sequence"/>
</dbReference>
<dbReference type="AlphaFoldDB" id="A0A1B9DWJ6"/>
<evidence type="ECO:0000313" key="3">
    <source>
        <dbReference type="EMBL" id="OCB74049.1"/>
    </source>
</evidence>
<dbReference type="EMBL" id="FNEO01000001">
    <property type="protein sequence ID" value="SDJ05838.1"/>
    <property type="molecule type" value="Genomic_DNA"/>
</dbReference>
<dbReference type="SMART" id="SM00450">
    <property type="entry name" value="RHOD"/>
    <property type="match status" value="1"/>
</dbReference>
<dbReference type="RefSeq" id="WP_066324737.1">
    <property type="nucleotide sequence ID" value="NZ_BJVF01000001.1"/>
</dbReference>
<comment type="caution">
    <text evidence="3">The sequence shown here is derived from an EMBL/GenBank/DDBJ whole genome shotgun (WGS) entry which is preliminary data.</text>
</comment>
<dbReference type="Proteomes" id="UP000182367">
    <property type="component" value="Unassembled WGS sequence"/>
</dbReference>
<dbReference type="Pfam" id="PF00581">
    <property type="entry name" value="Rhodanese"/>
    <property type="match status" value="1"/>
</dbReference>
<organism evidence="3 5">
    <name type="scientific">Flavobacterium glycines</name>
    <dbReference type="NCBI Taxonomy" id="551990"/>
    <lineage>
        <taxon>Bacteria</taxon>
        <taxon>Pseudomonadati</taxon>
        <taxon>Bacteroidota</taxon>
        <taxon>Flavobacteriia</taxon>
        <taxon>Flavobacteriales</taxon>
        <taxon>Flavobacteriaceae</taxon>
        <taxon>Flavobacterium</taxon>
    </lineage>
</organism>
<dbReference type="STRING" id="551990.SAMN05192550_1535"/>
<protein>
    <submittedName>
        <fullName evidence="3">Rhodanese-like domain-containing protein</fullName>
    </submittedName>
    <submittedName>
        <fullName evidence="4">Rhodanese-related sulfurtransferase</fullName>
    </submittedName>
</protein>
<reference evidence="4 6" key="3">
    <citation type="submission" date="2016-10" db="EMBL/GenBank/DDBJ databases">
        <authorList>
            <person name="Varghese N."/>
            <person name="Submissions S."/>
        </authorList>
    </citation>
    <scope>NUCLEOTIDE SEQUENCE [LARGE SCALE GENOMIC DNA]</scope>
    <source>
        <strain evidence="4 6">Gm-149</strain>
    </source>
</reference>
<dbReference type="CDD" id="cd00158">
    <property type="entry name" value="RHOD"/>
    <property type="match status" value="1"/>
</dbReference>
<accession>A0A1B9DWJ6</accession>
<dbReference type="InterPro" id="IPR001763">
    <property type="entry name" value="Rhodanese-like_dom"/>
</dbReference>
<dbReference type="EMBL" id="BJVF01000001">
    <property type="protein sequence ID" value="GEL09464.1"/>
    <property type="molecule type" value="Genomic_DNA"/>
</dbReference>
<dbReference type="InterPro" id="IPR052367">
    <property type="entry name" value="Thiosulfate_ST/Rhodanese-like"/>
</dbReference>
<dbReference type="InterPro" id="IPR036873">
    <property type="entry name" value="Rhodanese-like_dom_sf"/>
</dbReference>
<dbReference type="EMBL" id="LVEO01000004">
    <property type="protein sequence ID" value="OCB74049.1"/>
    <property type="molecule type" value="Genomic_DNA"/>
</dbReference>
<dbReference type="Proteomes" id="UP000321579">
    <property type="component" value="Unassembled WGS sequence"/>
</dbReference>
<evidence type="ECO:0000313" key="6">
    <source>
        <dbReference type="Proteomes" id="UP000182367"/>
    </source>
</evidence>